<reference evidence="2 3" key="1">
    <citation type="submission" date="2016-06" db="EMBL/GenBank/DDBJ databases">
        <title>Draft Genome Sequence of Tenacibaculum soleae UCD-KL19.</title>
        <authorList>
            <person name="Eisen J.A."/>
            <person name="Coil D.A."/>
            <person name="Lujan K.M."/>
        </authorList>
    </citation>
    <scope>NUCLEOTIDE SEQUENCE [LARGE SCALE GENOMIC DNA]</scope>
    <source>
        <strain evidence="2 3">UCD-KL19</strain>
    </source>
</reference>
<feature type="region of interest" description="Disordered" evidence="1">
    <location>
        <begin position="187"/>
        <end position="224"/>
    </location>
</feature>
<dbReference type="OrthoDB" id="1355945at2"/>
<accession>A0A1B9XYH8</accession>
<proteinExistence type="predicted"/>
<dbReference type="RefSeq" id="WP_068705339.1">
    <property type="nucleotide sequence ID" value="NZ_JAUOSW010000003.1"/>
</dbReference>
<dbReference type="STRING" id="447689.BA195_10595"/>
<dbReference type="EMBL" id="MAKX01000013">
    <property type="protein sequence ID" value="OCK42613.1"/>
    <property type="molecule type" value="Genomic_DNA"/>
</dbReference>
<evidence type="ECO:0000256" key="1">
    <source>
        <dbReference type="SAM" id="MobiDB-lite"/>
    </source>
</evidence>
<feature type="compositionally biased region" description="Low complexity" evidence="1">
    <location>
        <begin position="192"/>
        <end position="211"/>
    </location>
</feature>
<dbReference type="Proteomes" id="UP000093186">
    <property type="component" value="Unassembled WGS sequence"/>
</dbReference>
<gene>
    <name evidence="2" type="ORF">BA195_10595</name>
</gene>
<organism evidence="2 3">
    <name type="scientific">Tenacibaculum soleae</name>
    <dbReference type="NCBI Taxonomy" id="447689"/>
    <lineage>
        <taxon>Bacteria</taxon>
        <taxon>Pseudomonadati</taxon>
        <taxon>Bacteroidota</taxon>
        <taxon>Flavobacteriia</taxon>
        <taxon>Flavobacteriales</taxon>
        <taxon>Flavobacteriaceae</taxon>
        <taxon>Tenacibaculum</taxon>
    </lineage>
</organism>
<dbReference type="AlphaFoldDB" id="A0A1B9XYH8"/>
<evidence type="ECO:0000313" key="2">
    <source>
        <dbReference type="EMBL" id="OCK42613.1"/>
    </source>
</evidence>
<keyword evidence="3" id="KW-1185">Reference proteome</keyword>
<evidence type="ECO:0000313" key="3">
    <source>
        <dbReference type="Proteomes" id="UP000093186"/>
    </source>
</evidence>
<name>A0A1B9XYH8_9FLAO</name>
<comment type="caution">
    <text evidence="2">The sequence shown here is derived from an EMBL/GenBank/DDBJ whole genome shotgun (WGS) entry which is preliminary data.</text>
</comment>
<protein>
    <submittedName>
        <fullName evidence="2">Uncharacterized protein</fullName>
    </submittedName>
</protein>
<sequence>MITSLLLAITVIAFGIYIYKYPPKKPIHTSKTSICLDYSSEPMNQLSVPLVHEMVNGYKNNQLAKINSSLNINDAHSIRFELETLKAFIYHTEMNAKKHKVPSKSLGIRMYYSRYPEKETWKRPFTDLSDFLGNSTTEKYEKLHTLVMIPTIRRGEVDFDFNPLDEKTYTTSLKKNEAYLNNGAQTRTAALSGSKSSRSSSSNTGSQNHGSLIPPVIGSGEGFS</sequence>